<dbReference type="AlphaFoldDB" id="A0A077M213"/>
<feature type="domain" description="Methyltransferase type 11" evidence="2">
    <location>
        <begin position="164"/>
        <end position="218"/>
    </location>
</feature>
<gene>
    <name evidence="3" type="ORF">BN12_2680004</name>
</gene>
<dbReference type="OrthoDB" id="9797252at2"/>
<dbReference type="Gene3D" id="3.40.50.150">
    <property type="entry name" value="Vaccinia Virus protein VP39"/>
    <property type="match status" value="1"/>
</dbReference>
<sequence length="297" mass="31472">MTTGPDDLSSGPRDESAAATDPQVAAPPGGRALAVAKRAAELGLWTRVGVQRRVEARRGRPRPAPSSVPPTGVLQDAAEWRRATAEARSLRLPLHRDRPKNWDALGAVAAVLDLADDGSRTASVLDAGSARYSPVLPWLRLYGLGSGPSRLIGINLEFGKPVRRDGVLFRAGDATATGLADASLDAVTCMSVIEHGVPLRPFLAECARILRPGGVLVVSTDYDEDPPDTTGVTAYGTPVHIFSPAEIRSFVADAATLGLALVGDLDEPGALAHPSRPVHWKRTGLDYTFVLLTFRRA</sequence>
<evidence type="ECO:0000313" key="3">
    <source>
        <dbReference type="EMBL" id="CCH78264.1"/>
    </source>
</evidence>
<keyword evidence="3" id="KW-0808">Transferase</keyword>
<name>A0A077M213_9MICO</name>
<dbReference type="Pfam" id="PF08241">
    <property type="entry name" value="Methyltransf_11"/>
    <property type="match status" value="1"/>
</dbReference>
<evidence type="ECO:0000313" key="4">
    <source>
        <dbReference type="Proteomes" id="UP000035721"/>
    </source>
</evidence>
<dbReference type="InterPro" id="IPR029063">
    <property type="entry name" value="SAM-dependent_MTases_sf"/>
</dbReference>
<feature type="region of interest" description="Disordered" evidence="1">
    <location>
        <begin position="1"/>
        <end position="32"/>
    </location>
</feature>
<keyword evidence="4" id="KW-1185">Reference proteome</keyword>
<dbReference type="GO" id="GO:0008757">
    <property type="term" value="F:S-adenosylmethionine-dependent methyltransferase activity"/>
    <property type="evidence" value="ECO:0007669"/>
    <property type="project" value="InterPro"/>
</dbReference>
<dbReference type="STRING" id="1194083.BN12_2680004"/>
<organism evidence="3 4">
    <name type="scientific">Nostocoides japonicum T1-X7</name>
    <dbReference type="NCBI Taxonomy" id="1194083"/>
    <lineage>
        <taxon>Bacteria</taxon>
        <taxon>Bacillati</taxon>
        <taxon>Actinomycetota</taxon>
        <taxon>Actinomycetes</taxon>
        <taxon>Micrococcales</taxon>
        <taxon>Intrasporangiaceae</taxon>
        <taxon>Nostocoides</taxon>
    </lineage>
</organism>
<proteinExistence type="predicted"/>
<dbReference type="CDD" id="cd02440">
    <property type="entry name" value="AdoMet_MTases"/>
    <property type="match status" value="1"/>
</dbReference>
<accession>A0A077M213</accession>
<reference evidence="3 4" key="1">
    <citation type="journal article" date="2013" name="ISME J.">
        <title>A metabolic model for members of the genus Tetrasphaera involved in enhanced biological phosphorus removal.</title>
        <authorList>
            <person name="Kristiansen R."/>
            <person name="Nguyen H.T.T."/>
            <person name="Saunders A.M."/>
            <person name="Nielsen J.L."/>
            <person name="Wimmer R."/>
            <person name="Le V.Q."/>
            <person name="McIlroy S.J."/>
            <person name="Petrovski S."/>
            <person name="Seviour R.J."/>
            <person name="Calteau A."/>
            <person name="Nielsen K.L."/>
            <person name="Nielsen P.H."/>
        </authorList>
    </citation>
    <scope>NUCLEOTIDE SEQUENCE [LARGE SCALE GENOMIC DNA]</scope>
    <source>
        <strain evidence="3 4">T1-X7</strain>
    </source>
</reference>
<dbReference type="Proteomes" id="UP000035721">
    <property type="component" value="Unassembled WGS sequence"/>
</dbReference>
<dbReference type="EMBL" id="CAJB01000188">
    <property type="protein sequence ID" value="CCH78264.1"/>
    <property type="molecule type" value="Genomic_DNA"/>
</dbReference>
<dbReference type="RefSeq" id="WP_048555238.1">
    <property type="nucleotide sequence ID" value="NZ_HF570958.1"/>
</dbReference>
<dbReference type="InterPro" id="IPR013216">
    <property type="entry name" value="Methyltransf_11"/>
</dbReference>
<comment type="caution">
    <text evidence="3">The sequence shown here is derived from an EMBL/GenBank/DDBJ whole genome shotgun (WGS) entry which is preliminary data.</text>
</comment>
<protein>
    <submittedName>
        <fullName evidence="3">Glycosyl transferase group 1</fullName>
    </submittedName>
</protein>
<evidence type="ECO:0000256" key="1">
    <source>
        <dbReference type="SAM" id="MobiDB-lite"/>
    </source>
</evidence>
<dbReference type="SUPFAM" id="SSF53335">
    <property type="entry name" value="S-adenosyl-L-methionine-dependent methyltransferases"/>
    <property type="match status" value="1"/>
</dbReference>
<evidence type="ECO:0000259" key="2">
    <source>
        <dbReference type="Pfam" id="PF08241"/>
    </source>
</evidence>